<evidence type="ECO:0000313" key="5">
    <source>
        <dbReference type="Proteomes" id="UP000291343"/>
    </source>
</evidence>
<feature type="domain" description="Peptidase M13 N-terminal" evidence="3">
    <location>
        <begin position="2"/>
        <end position="107"/>
    </location>
</feature>
<proteinExistence type="inferred from homology"/>
<sequence length="122" mass="14322">MEVVPHMVDEYQAKEYEFRRTMSGVERDLSRWTQCVEWTNKKMGMAVGALYIKQNFDQHSKAVALEMIHTIREAFNELLAEQHWMDAETRAVAKEKADAMNEKIGYPDLMTNPEELSKEYTM</sequence>
<dbReference type="Pfam" id="PF05649">
    <property type="entry name" value="Peptidase_M13_N"/>
    <property type="match status" value="1"/>
</dbReference>
<protein>
    <recommendedName>
        <fullName evidence="3">Peptidase M13 N-terminal domain-containing protein</fullName>
    </recommendedName>
</protein>
<organism evidence="4 5">
    <name type="scientific">Laodelphax striatellus</name>
    <name type="common">Small brown planthopper</name>
    <name type="synonym">Delphax striatella</name>
    <dbReference type="NCBI Taxonomy" id="195883"/>
    <lineage>
        <taxon>Eukaryota</taxon>
        <taxon>Metazoa</taxon>
        <taxon>Ecdysozoa</taxon>
        <taxon>Arthropoda</taxon>
        <taxon>Hexapoda</taxon>
        <taxon>Insecta</taxon>
        <taxon>Pterygota</taxon>
        <taxon>Neoptera</taxon>
        <taxon>Paraneoptera</taxon>
        <taxon>Hemiptera</taxon>
        <taxon>Auchenorrhyncha</taxon>
        <taxon>Fulgoroidea</taxon>
        <taxon>Delphacidae</taxon>
        <taxon>Criomorphinae</taxon>
        <taxon>Laodelphax</taxon>
    </lineage>
</organism>
<dbReference type="PANTHER" id="PTHR11733">
    <property type="entry name" value="ZINC METALLOPROTEASE FAMILY M13 NEPRILYSIN-RELATED"/>
    <property type="match status" value="1"/>
</dbReference>
<dbReference type="SMR" id="A0A482XNV9"/>
<evidence type="ECO:0000259" key="3">
    <source>
        <dbReference type="Pfam" id="PF05649"/>
    </source>
</evidence>
<dbReference type="Gene3D" id="3.40.390.10">
    <property type="entry name" value="Collagenase (Catalytic Domain)"/>
    <property type="match status" value="1"/>
</dbReference>
<dbReference type="InParanoid" id="A0A482XNV9"/>
<evidence type="ECO:0000256" key="2">
    <source>
        <dbReference type="ARBA" id="ARBA00007357"/>
    </source>
</evidence>
<dbReference type="EMBL" id="QKKF02003799">
    <property type="protein sequence ID" value="RZF47613.1"/>
    <property type="molecule type" value="Genomic_DNA"/>
</dbReference>
<dbReference type="STRING" id="195883.A0A482XNV9"/>
<evidence type="ECO:0000256" key="1">
    <source>
        <dbReference type="ARBA" id="ARBA00004401"/>
    </source>
</evidence>
<comment type="similarity">
    <text evidence="2">Belongs to the peptidase M13 family.</text>
</comment>
<dbReference type="OrthoDB" id="6475849at2759"/>
<feature type="non-terminal residue" evidence="4">
    <location>
        <position position="122"/>
    </location>
</feature>
<dbReference type="PANTHER" id="PTHR11733:SF241">
    <property type="entry name" value="GH26575P-RELATED"/>
    <property type="match status" value="1"/>
</dbReference>
<accession>A0A482XNV9</accession>
<name>A0A482XNV9_LAOST</name>
<keyword evidence="5" id="KW-1185">Reference proteome</keyword>
<comment type="subcellular location">
    <subcellularLocation>
        <location evidence="1">Cell membrane</location>
        <topology evidence="1">Single-pass type II membrane protein</topology>
    </subcellularLocation>
</comment>
<dbReference type="Gene3D" id="1.10.1380.10">
    <property type="entry name" value="Neutral endopeptidase , domain2"/>
    <property type="match status" value="1"/>
</dbReference>
<dbReference type="Proteomes" id="UP000291343">
    <property type="component" value="Unassembled WGS sequence"/>
</dbReference>
<dbReference type="GO" id="GO:0005886">
    <property type="term" value="C:plasma membrane"/>
    <property type="evidence" value="ECO:0007669"/>
    <property type="project" value="UniProtKB-SubCell"/>
</dbReference>
<gene>
    <name evidence="4" type="ORF">LSTR_LSTR014222</name>
</gene>
<dbReference type="PROSITE" id="PS51885">
    <property type="entry name" value="NEPRILYSIN"/>
    <property type="match status" value="1"/>
</dbReference>
<reference evidence="4 5" key="1">
    <citation type="journal article" date="2017" name="Gigascience">
        <title>Genome sequence of the small brown planthopper, Laodelphax striatellus.</title>
        <authorList>
            <person name="Zhu J."/>
            <person name="Jiang F."/>
            <person name="Wang X."/>
            <person name="Yang P."/>
            <person name="Bao Y."/>
            <person name="Zhao W."/>
            <person name="Wang W."/>
            <person name="Lu H."/>
            <person name="Wang Q."/>
            <person name="Cui N."/>
            <person name="Li J."/>
            <person name="Chen X."/>
            <person name="Luo L."/>
            <person name="Yu J."/>
            <person name="Kang L."/>
            <person name="Cui F."/>
        </authorList>
    </citation>
    <scope>NUCLEOTIDE SEQUENCE [LARGE SCALE GENOMIC DNA]</scope>
    <source>
        <strain evidence="4">Lst14</strain>
    </source>
</reference>
<comment type="caution">
    <text evidence="4">The sequence shown here is derived from an EMBL/GenBank/DDBJ whole genome shotgun (WGS) entry which is preliminary data.</text>
</comment>
<dbReference type="InterPro" id="IPR024079">
    <property type="entry name" value="MetalloPept_cat_dom_sf"/>
</dbReference>
<dbReference type="InterPro" id="IPR008753">
    <property type="entry name" value="Peptidase_M13_N"/>
</dbReference>
<dbReference type="SUPFAM" id="SSF55486">
    <property type="entry name" value="Metalloproteases ('zincins'), catalytic domain"/>
    <property type="match status" value="1"/>
</dbReference>
<dbReference type="InterPro" id="IPR042089">
    <property type="entry name" value="Peptidase_M13_dom_2"/>
</dbReference>
<evidence type="ECO:0000313" key="4">
    <source>
        <dbReference type="EMBL" id="RZF47613.1"/>
    </source>
</evidence>
<dbReference type="GO" id="GO:0004222">
    <property type="term" value="F:metalloendopeptidase activity"/>
    <property type="evidence" value="ECO:0007669"/>
    <property type="project" value="InterPro"/>
</dbReference>
<dbReference type="GO" id="GO:0016485">
    <property type="term" value="P:protein processing"/>
    <property type="evidence" value="ECO:0007669"/>
    <property type="project" value="TreeGrafter"/>
</dbReference>
<dbReference type="InterPro" id="IPR000718">
    <property type="entry name" value="Peptidase_M13"/>
</dbReference>
<dbReference type="AlphaFoldDB" id="A0A482XNV9"/>